<evidence type="ECO:0000313" key="3">
    <source>
        <dbReference type="Proteomes" id="UP000293846"/>
    </source>
</evidence>
<proteinExistence type="predicted"/>
<dbReference type="RefSeq" id="WP_131239539.1">
    <property type="nucleotide sequence ID" value="NZ_SJTH01000103.1"/>
</dbReference>
<dbReference type="Gene3D" id="3.90.25.10">
    <property type="entry name" value="UDP-galactose 4-epimerase, domain 1"/>
    <property type="match status" value="1"/>
</dbReference>
<dbReference type="PANTHER" id="PTHR43000">
    <property type="entry name" value="DTDP-D-GLUCOSE 4,6-DEHYDRATASE-RELATED"/>
    <property type="match status" value="1"/>
</dbReference>
<dbReference type="InterPro" id="IPR016040">
    <property type="entry name" value="NAD(P)-bd_dom"/>
</dbReference>
<dbReference type="STRING" id="1742358.GCA_001439605_02979"/>
<accession>A0A4R1ALF2</accession>
<evidence type="ECO:0000259" key="1">
    <source>
        <dbReference type="Pfam" id="PF16363"/>
    </source>
</evidence>
<comment type="caution">
    <text evidence="2">The sequence shown here is derived from an EMBL/GenBank/DDBJ whole genome shotgun (WGS) entry which is preliminary data.</text>
</comment>
<dbReference type="NCBIfam" id="TIGR02622">
    <property type="entry name" value="CDP_4_6_dhtase"/>
    <property type="match status" value="1"/>
</dbReference>
<dbReference type="InterPro" id="IPR013445">
    <property type="entry name" value="CDP_4_6_deHydtase"/>
</dbReference>
<dbReference type="InterPro" id="IPR036291">
    <property type="entry name" value="NAD(P)-bd_dom_sf"/>
</dbReference>
<protein>
    <submittedName>
        <fullName evidence="2">CDP-glucose 4,6-dehydratase</fullName>
        <ecNumber evidence="2">4.2.1.45</ecNumber>
    </submittedName>
</protein>
<dbReference type="Pfam" id="PF16363">
    <property type="entry name" value="GDP_Man_Dehyd"/>
    <property type="match status" value="1"/>
</dbReference>
<dbReference type="OrthoDB" id="9779041at2"/>
<dbReference type="GO" id="GO:0047733">
    <property type="term" value="F:CDP-glucose 4,6-dehydratase activity"/>
    <property type="evidence" value="ECO:0007669"/>
    <property type="project" value="UniProtKB-EC"/>
</dbReference>
<gene>
    <name evidence="2" type="primary">rfbG</name>
    <name evidence="2" type="ORF">E0Y62_26535</name>
</gene>
<dbReference type="Proteomes" id="UP000293846">
    <property type="component" value="Unassembled WGS sequence"/>
</dbReference>
<name>A0A4R1ALF2_9BACI</name>
<dbReference type="EC" id="4.2.1.45" evidence="2"/>
<dbReference type="Gene3D" id="3.40.50.720">
    <property type="entry name" value="NAD(P)-binding Rossmann-like Domain"/>
    <property type="match status" value="1"/>
</dbReference>
<evidence type="ECO:0000313" key="2">
    <source>
        <dbReference type="EMBL" id="TCJ00518.1"/>
    </source>
</evidence>
<dbReference type="AlphaFoldDB" id="A0A4R1ALF2"/>
<organism evidence="2 3">
    <name type="scientific">Cytobacillus praedii</name>
    <dbReference type="NCBI Taxonomy" id="1742358"/>
    <lineage>
        <taxon>Bacteria</taxon>
        <taxon>Bacillati</taxon>
        <taxon>Bacillota</taxon>
        <taxon>Bacilli</taxon>
        <taxon>Bacillales</taxon>
        <taxon>Bacillaceae</taxon>
        <taxon>Cytobacillus</taxon>
    </lineage>
</organism>
<dbReference type="SUPFAM" id="SSF51735">
    <property type="entry name" value="NAD(P)-binding Rossmann-fold domains"/>
    <property type="match status" value="1"/>
</dbReference>
<dbReference type="EMBL" id="SJTH01000103">
    <property type="protein sequence ID" value="TCJ00518.1"/>
    <property type="molecule type" value="Genomic_DNA"/>
</dbReference>
<feature type="domain" description="NAD(P)-binding" evidence="1">
    <location>
        <begin position="13"/>
        <end position="324"/>
    </location>
</feature>
<keyword evidence="2" id="KW-0456">Lyase</keyword>
<reference evidence="2 3" key="1">
    <citation type="submission" date="2019-03" db="EMBL/GenBank/DDBJ databases">
        <authorList>
            <person name="Jensen L."/>
            <person name="Storgaard J."/>
            <person name="Sulaj E."/>
            <person name="Schramm A."/>
            <person name="Marshall I.P.G."/>
        </authorList>
    </citation>
    <scope>NUCLEOTIDE SEQUENCE [LARGE SCALE GENOMIC DNA]</scope>
    <source>
        <strain evidence="2 3">2017H2G3</strain>
    </source>
</reference>
<sequence length="354" mass="40555">MKENKFWKGKKVLVTGHTGFKGTWLTLWLNSLGAEVYGYSLDPLSIPNLFQITDASQECHSCYGDINNLQKLLQYMTTIQPQIIFHLAAQPIVGTSYEDPINTFNTNVLGTAHVLEAARKTKSVKIVINISSDKCYENDDLPNRLFNEEDRLGGNDPYAASKACAELVIKAYRKSYFNQDSQSKQIVSSVRAGNVIGGGDWSKDRLLPDISRAFIEGKGIKIRKPNAVRPWQHVLEPLNGYLLLAEKMWVNKEYSGDWNFGPMDDKYMTVEKLVNLSMELWGKKINVEYDSDYHYESTYLKLDSSKAIQKIGWRPKLTKKESIEWTVQWYKNYISGNDMKLFTLTQIKDYQSIL</sequence>
<keyword evidence="3" id="KW-1185">Reference proteome</keyword>